<accession>A0ABN9V246</accession>
<dbReference type="EMBL" id="CAUYUJ010016491">
    <property type="protein sequence ID" value="CAK0865827.1"/>
    <property type="molecule type" value="Genomic_DNA"/>
</dbReference>
<feature type="compositionally biased region" description="Basic and acidic residues" evidence="1">
    <location>
        <begin position="87"/>
        <end position="97"/>
    </location>
</feature>
<gene>
    <name evidence="2" type="ORF">PCOR1329_LOCUS53250</name>
</gene>
<keyword evidence="3" id="KW-1185">Reference proteome</keyword>
<protein>
    <submittedName>
        <fullName evidence="2">Uncharacterized protein</fullName>
    </submittedName>
</protein>
<sequence length="158" mass="16749">MEMSGHDLVLAAEHDFLDDRQRAFGAPFWRPGRGVLPPEPNVRAATSAGTAPLKAAPLLRAPDGAQFRPAAGTERDLLATAPGRSQRMLDQKGRGSWDRPFVGLPRGSAPCGFAAGRRCGRRPKLGVGLRGGGARRGRPPGTGRRTPCPPAVRRRSGS</sequence>
<evidence type="ECO:0000313" key="3">
    <source>
        <dbReference type="Proteomes" id="UP001189429"/>
    </source>
</evidence>
<proteinExistence type="predicted"/>
<evidence type="ECO:0000313" key="2">
    <source>
        <dbReference type="EMBL" id="CAK0865827.1"/>
    </source>
</evidence>
<reference evidence="2" key="1">
    <citation type="submission" date="2023-10" db="EMBL/GenBank/DDBJ databases">
        <authorList>
            <person name="Chen Y."/>
            <person name="Shah S."/>
            <person name="Dougan E. K."/>
            <person name="Thang M."/>
            <person name="Chan C."/>
        </authorList>
    </citation>
    <scope>NUCLEOTIDE SEQUENCE [LARGE SCALE GENOMIC DNA]</scope>
</reference>
<organism evidence="2 3">
    <name type="scientific">Prorocentrum cordatum</name>
    <dbReference type="NCBI Taxonomy" id="2364126"/>
    <lineage>
        <taxon>Eukaryota</taxon>
        <taxon>Sar</taxon>
        <taxon>Alveolata</taxon>
        <taxon>Dinophyceae</taxon>
        <taxon>Prorocentrales</taxon>
        <taxon>Prorocentraceae</taxon>
        <taxon>Prorocentrum</taxon>
    </lineage>
</organism>
<evidence type="ECO:0000256" key="1">
    <source>
        <dbReference type="SAM" id="MobiDB-lite"/>
    </source>
</evidence>
<comment type="caution">
    <text evidence="2">The sequence shown here is derived from an EMBL/GenBank/DDBJ whole genome shotgun (WGS) entry which is preliminary data.</text>
</comment>
<feature type="region of interest" description="Disordered" evidence="1">
    <location>
        <begin position="122"/>
        <end position="158"/>
    </location>
</feature>
<name>A0ABN9V246_9DINO</name>
<feature type="region of interest" description="Disordered" evidence="1">
    <location>
        <begin position="82"/>
        <end position="102"/>
    </location>
</feature>
<dbReference type="Proteomes" id="UP001189429">
    <property type="component" value="Unassembled WGS sequence"/>
</dbReference>